<keyword evidence="7" id="KW-0732">Signal</keyword>
<evidence type="ECO:0000256" key="4">
    <source>
        <dbReference type="ARBA" id="ARBA00022806"/>
    </source>
</evidence>
<keyword evidence="4" id="KW-0347">Helicase</keyword>
<evidence type="ECO:0000256" key="6">
    <source>
        <dbReference type="PROSITE-ProRule" id="PRU00552"/>
    </source>
</evidence>
<evidence type="ECO:0000256" key="2">
    <source>
        <dbReference type="ARBA" id="ARBA00022741"/>
    </source>
</evidence>
<dbReference type="PANTHER" id="PTHR47958">
    <property type="entry name" value="ATP-DEPENDENT RNA HELICASE DBP3"/>
    <property type="match status" value="1"/>
</dbReference>
<dbReference type="InterPro" id="IPR014014">
    <property type="entry name" value="RNA_helicase_DEAD_Q_motif"/>
</dbReference>
<evidence type="ECO:0000313" key="10">
    <source>
        <dbReference type="EMBL" id="KAK2113391.1"/>
    </source>
</evidence>
<evidence type="ECO:0000259" key="9">
    <source>
        <dbReference type="PROSITE" id="PS51195"/>
    </source>
</evidence>
<name>A0ABQ9VWA6_SAGOE</name>
<sequence length="252" mass="27624">MCIAVLDLALIQEGSLASSVIVEVDQGEDLMIVDGVIMMALAAVVTEVALANLNVVEIVAGVTNQMRMIGQNHSHQVNAWNRNSSGGNTGINFEKYDDIPVEATGNYCPPHIESFSDAEMGEIIMGNIELTHYTRPTPVQKHAIPTIKEKRDLMVCAQTGSGKTAAFLLPILSQIYSDGPGEALRAMKENGRHGHCKQYPISLVLAPTRELAVQSYEEARKFSYRSRVRPCVVYDVSILVSRFNTWNVDATC</sequence>
<feature type="short sequence motif" description="Q motif" evidence="6">
    <location>
        <begin position="113"/>
        <end position="141"/>
    </location>
</feature>
<evidence type="ECO:0000256" key="5">
    <source>
        <dbReference type="ARBA" id="ARBA00022840"/>
    </source>
</evidence>
<feature type="signal peptide" evidence="7">
    <location>
        <begin position="1"/>
        <end position="17"/>
    </location>
</feature>
<protein>
    <recommendedName>
        <fullName evidence="1">RNA helicase</fullName>
        <ecNumber evidence="1">3.6.4.13</ecNumber>
    </recommendedName>
</protein>
<keyword evidence="3" id="KW-0378">Hydrolase</keyword>
<dbReference type="Gene3D" id="3.40.50.300">
    <property type="entry name" value="P-loop containing nucleotide triphosphate hydrolases"/>
    <property type="match status" value="1"/>
</dbReference>
<dbReference type="Pfam" id="PF00270">
    <property type="entry name" value="DEAD"/>
    <property type="match status" value="1"/>
</dbReference>
<dbReference type="InterPro" id="IPR014001">
    <property type="entry name" value="Helicase_ATP-bd"/>
</dbReference>
<feature type="domain" description="Helicase ATP-binding" evidence="8">
    <location>
        <begin position="144"/>
        <end position="252"/>
    </location>
</feature>
<accession>A0ABQ9VWA6</accession>
<keyword evidence="2" id="KW-0547">Nucleotide-binding</keyword>
<keyword evidence="5" id="KW-0067">ATP-binding</keyword>
<reference evidence="10 11" key="1">
    <citation type="submission" date="2023-05" db="EMBL/GenBank/DDBJ databases">
        <title>B98-5 Cell Line De Novo Hybrid Assembly: An Optical Mapping Approach.</title>
        <authorList>
            <person name="Kananen K."/>
            <person name="Auerbach J.A."/>
            <person name="Kautto E."/>
            <person name="Blachly J.S."/>
        </authorList>
    </citation>
    <scope>NUCLEOTIDE SEQUENCE [LARGE SCALE GENOMIC DNA]</scope>
    <source>
        <strain evidence="10">B95-8</strain>
        <tissue evidence="10">Cell line</tissue>
    </source>
</reference>
<proteinExistence type="predicted"/>
<dbReference type="InterPro" id="IPR011545">
    <property type="entry name" value="DEAD/DEAH_box_helicase_dom"/>
</dbReference>
<evidence type="ECO:0000256" key="1">
    <source>
        <dbReference type="ARBA" id="ARBA00012552"/>
    </source>
</evidence>
<dbReference type="PROSITE" id="PS51195">
    <property type="entry name" value="Q_MOTIF"/>
    <property type="match status" value="1"/>
</dbReference>
<dbReference type="EMBL" id="JASSZA010000004">
    <property type="protein sequence ID" value="KAK2113391.1"/>
    <property type="molecule type" value="Genomic_DNA"/>
</dbReference>
<feature type="domain" description="DEAD-box RNA helicase Q" evidence="9">
    <location>
        <begin position="113"/>
        <end position="141"/>
    </location>
</feature>
<evidence type="ECO:0000256" key="7">
    <source>
        <dbReference type="SAM" id="SignalP"/>
    </source>
</evidence>
<comment type="caution">
    <text evidence="10">The sequence shown here is derived from an EMBL/GenBank/DDBJ whole genome shotgun (WGS) entry which is preliminary data.</text>
</comment>
<evidence type="ECO:0000259" key="8">
    <source>
        <dbReference type="PROSITE" id="PS51192"/>
    </source>
</evidence>
<dbReference type="SUPFAM" id="SSF52540">
    <property type="entry name" value="P-loop containing nucleoside triphosphate hydrolases"/>
    <property type="match status" value="1"/>
</dbReference>
<dbReference type="InterPro" id="IPR027417">
    <property type="entry name" value="P-loop_NTPase"/>
</dbReference>
<organism evidence="10 11">
    <name type="scientific">Saguinus oedipus</name>
    <name type="common">Cotton-top tamarin</name>
    <name type="synonym">Oedipomidas oedipus</name>
    <dbReference type="NCBI Taxonomy" id="9490"/>
    <lineage>
        <taxon>Eukaryota</taxon>
        <taxon>Metazoa</taxon>
        <taxon>Chordata</taxon>
        <taxon>Craniata</taxon>
        <taxon>Vertebrata</taxon>
        <taxon>Euteleostomi</taxon>
        <taxon>Mammalia</taxon>
        <taxon>Eutheria</taxon>
        <taxon>Euarchontoglires</taxon>
        <taxon>Primates</taxon>
        <taxon>Haplorrhini</taxon>
        <taxon>Platyrrhini</taxon>
        <taxon>Cebidae</taxon>
        <taxon>Callitrichinae</taxon>
        <taxon>Saguinus</taxon>
    </lineage>
</organism>
<evidence type="ECO:0000256" key="3">
    <source>
        <dbReference type="ARBA" id="ARBA00022801"/>
    </source>
</evidence>
<evidence type="ECO:0000313" key="11">
    <source>
        <dbReference type="Proteomes" id="UP001266305"/>
    </source>
</evidence>
<dbReference type="PROSITE" id="PS51192">
    <property type="entry name" value="HELICASE_ATP_BIND_1"/>
    <property type="match status" value="1"/>
</dbReference>
<feature type="chain" id="PRO_5047206427" description="RNA helicase" evidence="7">
    <location>
        <begin position="18"/>
        <end position="252"/>
    </location>
</feature>
<dbReference type="Proteomes" id="UP001266305">
    <property type="component" value="Unassembled WGS sequence"/>
</dbReference>
<gene>
    <name evidence="10" type="ORF">P7K49_007657</name>
</gene>
<dbReference type="EC" id="3.6.4.13" evidence="1"/>
<keyword evidence="11" id="KW-1185">Reference proteome</keyword>